<dbReference type="RefSeq" id="WP_035014858.1">
    <property type="nucleotide sequence ID" value="NZ_ARZY01000020.1"/>
</dbReference>
<evidence type="ECO:0000313" key="2">
    <source>
        <dbReference type="Proteomes" id="UP000019276"/>
    </source>
</evidence>
<dbReference type="NCBIfam" id="NF003818">
    <property type="entry name" value="PRK05409.1"/>
    <property type="match status" value="1"/>
</dbReference>
<dbReference type="InterPro" id="IPR007801">
    <property type="entry name" value="MbnB/TglH/ChrH"/>
</dbReference>
<dbReference type="AlphaFoldDB" id="W7QL82"/>
<dbReference type="InterPro" id="IPR036237">
    <property type="entry name" value="Xyl_isomerase-like_sf"/>
</dbReference>
<dbReference type="PATRIC" id="fig|1328313.3.peg.2272"/>
<evidence type="ECO:0000313" key="1">
    <source>
        <dbReference type="EMBL" id="EWH09677.1"/>
    </source>
</evidence>
<sequence length="283" mass="32385">MAVNNRSQFNLSGAGLGLRRDFIDTLNQTSETNYDFLEIAPENWIKMGGRYCQQLDQVAQRYKLTTHGLSLSIGSPDPLDVKFILQIKQFLDKYSIEMYSEHLSFCSANGHMYDLMPIPFTYEAALYVAERVKQVQQIIERPLVLENVSYYAPLSDELSESDFINTVLDESGGLLLLDVNNVYVNSINHNYDAKAFIDAMPTNKIVYGHIAGHYNEAEDLIVDTHGADVIDPVWQLLAYAYERHGVFPTLLERDFNIPALDKLEREVKQIKHIQRQMIRAKQS</sequence>
<name>W7QL82_9ALTE</name>
<dbReference type="STRING" id="1328313.DS2_11113"/>
<organism evidence="1 2">
    <name type="scientific">Catenovulum agarivorans DS-2</name>
    <dbReference type="NCBI Taxonomy" id="1328313"/>
    <lineage>
        <taxon>Bacteria</taxon>
        <taxon>Pseudomonadati</taxon>
        <taxon>Pseudomonadota</taxon>
        <taxon>Gammaproteobacteria</taxon>
        <taxon>Alteromonadales</taxon>
        <taxon>Alteromonadaceae</taxon>
        <taxon>Catenovulum</taxon>
    </lineage>
</organism>
<dbReference type="PANTHER" id="PTHR42194">
    <property type="entry name" value="UPF0276 PROTEIN HI_1600"/>
    <property type="match status" value="1"/>
</dbReference>
<comment type="caution">
    <text evidence="1">The sequence shown here is derived from an EMBL/GenBank/DDBJ whole genome shotgun (WGS) entry which is preliminary data.</text>
</comment>
<gene>
    <name evidence="1" type="ORF">DS2_11113</name>
</gene>
<proteinExistence type="predicted"/>
<dbReference type="EMBL" id="ARZY01000020">
    <property type="protein sequence ID" value="EWH09677.1"/>
    <property type="molecule type" value="Genomic_DNA"/>
</dbReference>
<dbReference type="Proteomes" id="UP000019276">
    <property type="component" value="Unassembled WGS sequence"/>
</dbReference>
<dbReference type="SUPFAM" id="SSF51658">
    <property type="entry name" value="Xylose isomerase-like"/>
    <property type="match status" value="1"/>
</dbReference>
<dbReference type="PANTHER" id="PTHR42194:SF1">
    <property type="entry name" value="UPF0276 PROTEIN HI_1600"/>
    <property type="match status" value="1"/>
</dbReference>
<reference evidence="1 2" key="1">
    <citation type="journal article" date="2014" name="Genome Announc.">
        <title>Draft Genome Sequence of the Agar-Degrading Bacterium Catenovulum sp. Strain DS-2, Isolated from Intestines of Haliotis diversicolor.</title>
        <authorList>
            <person name="Shan D."/>
            <person name="Li X."/>
            <person name="Gu Z."/>
            <person name="Wei G."/>
            <person name="Gao Z."/>
            <person name="Shao Z."/>
        </authorList>
    </citation>
    <scope>NUCLEOTIDE SEQUENCE [LARGE SCALE GENOMIC DNA]</scope>
    <source>
        <strain evidence="1 2">DS-2</strain>
    </source>
</reference>
<keyword evidence="2" id="KW-1185">Reference proteome</keyword>
<dbReference type="eggNOG" id="COG3220">
    <property type="taxonomic scope" value="Bacteria"/>
</dbReference>
<dbReference type="Gene3D" id="3.20.20.150">
    <property type="entry name" value="Divalent-metal-dependent TIM barrel enzymes"/>
    <property type="match status" value="1"/>
</dbReference>
<accession>W7QL82</accession>
<dbReference type="OrthoDB" id="9763101at2"/>
<dbReference type="Pfam" id="PF05114">
    <property type="entry name" value="MbnB_TglH_ChrH"/>
    <property type="match status" value="1"/>
</dbReference>
<protein>
    <submittedName>
        <fullName evidence="1">Uncharacterized protein</fullName>
    </submittedName>
</protein>